<dbReference type="AlphaFoldDB" id="A0A8K0GZV6"/>
<evidence type="ECO:0000313" key="3">
    <source>
        <dbReference type="Proteomes" id="UP000796880"/>
    </source>
</evidence>
<feature type="compositionally biased region" description="Basic and acidic residues" evidence="1">
    <location>
        <begin position="60"/>
        <end position="77"/>
    </location>
</feature>
<name>A0A8K0GZV6_9ROSA</name>
<feature type="compositionally biased region" description="Polar residues" evidence="1">
    <location>
        <begin position="36"/>
        <end position="45"/>
    </location>
</feature>
<feature type="compositionally biased region" description="Acidic residues" evidence="1">
    <location>
        <begin position="116"/>
        <end position="128"/>
    </location>
</feature>
<reference evidence="2" key="1">
    <citation type="submission" date="2020-03" db="EMBL/GenBank/DDBJ databases">
        <title>A high-quality chromosome-level genome assembly of a woody plant with both climbing and erect habits, Rhamnella rubrinervis.</title>
        <authorList>
            <person name="Lu Z."/>
            <person name="Yang Y."/>
            <person name="Zhu X."/>
            <person name="Sun Y."/>
        </authorList>
    </citation>
    <scope>NUCLEOTIDE SEQUENCE</scope>
    <source>
        <strain evidence="2">BYM</strain>
        <tissue evidence="2">Leaf</tissue>
    </source>
</reference>
<proteinExistence type="predicted"/>
<keyword evidence="3" id="KW-1185">Reference proteome</keyword>
<sequence>MRLMGQLFNRFSCTVRGRRDTLVVEPMAGRGVTLRGESSSGSYTGKVSRRGDTPSTSGGRCRDVGLDDDSARREVESRRQEYLNQFDKDPMEQRAMKAHVQARGYGGPPVLVAVPVEDDTEEDPEEDSLGTNNYAPRSYTPELVDPEDFDP</sequence>
<protein>
    <submittedName>
        <fullName evidence="2">Uncharacterized protein</fullName>
    </submittedName>
</protein>
<organism evidence="2 3">
    <name type="scientific">Rhamnella rubrinervis</name>
    <dbReference type="NCBI Taxonomy" id="2594499"/>
    <lineage>
        <taxon>Eukaryota</taxon>
        <taxon>Viridiplantae</taxon>
        <taxon>Streptophyta</taxon>
        <taxon>Embryophyta</taxon>
        <taxon>Tracheophyta</taxon>
        <taxon>Spermatophyta</taxon>
        <taxon>Magnoliopsida</taxon>
        <taxon>eudicotyledons</taxon>
        <taxon>Gunneridae</taxon>
        <taxon>Pentapetalae</taxon>
        <taxon>rosids</taxon>
        <taxon>fabids</taxon>
        <taxon>Rosales</taxon>
        <taxon>Rhamnaceae</taxon>
        <taxon>rhamnoid group</taxon>
        <taxon>Rhamneae</taxon>
        <taxon>Rhamnella</taxon>
    </lineage>
</organism>
<feature type="region of interest" description="Disordered" evidence="1">
    <location>
        <begin position="33"/>
        <end position="77"/>
    </location>
</feature>
<accession>A0A8K0GZV6</accession>
<evidence type="ECO:0000256" key="1">
    <source>
        <dbReference type="SAM" id="MobiDB-lite"/>
    </source>
</evidence>
<dbReference type="Proteomes" id="UP000796880">
    <property type="component" value="Unassembled WGS sequence"/>
</dbReference>
<gene>
    <name evidence="2" type="ORF">FNV43_RR17035</name>
</gene>
<evidence type="ECO:0000313" key="2">
    <source>
        <dbReference type="EMBL" id="KAF3443114.1"/>
    </source>
</evidence>
<feature type="region of interest" description="Disordered" evidence="1">
    <location>
        <begin position="115"/>
        <end position="151"/>
    </location>
</feature>
<comment type="caution">
    <text evidence="2">The sequence shown here is derived from an EMBL/GenBank/DDBJ whole genome shotgun (WGS) entry which is preliminary data.</text>
</comment>
<dbReference type="EMBL" id="VOIH02000007">
    <property type="protein sequence ID" value="KAF3443114.1"/>
    <property type="molecule type" value="Genomic_DNA"/>
</dbReference>